<feature type="transmembrane region" description="Helical" evidence="1">
    <location>
        <begin position="170"/>
        <end position="191"/>
    </location>
</feature>
<gene>
    <name evidence="2" type="ORF">FPSE_05708</name>
</gene>
<sequence length="249" mass="26725">MEQIQVAMYANNEALNVAAMLNQPSPPLGSKNVKAIVDGWKGEQKAQLGQLAIRGYFKLSTYHVIDDRIKRYDTPRVYELHETFPDGTKAWKGKVGIPKTRADIQTHNLAKTALLRNAANAAILNMAATALFDIKTLFNGEFQKYFVKLGISGMYGGAVAGIQARIHHPVFGNGAVVGVVVSSAFGVVGLVNTGDWARFVKNTGLGIVGSAGAWGGSQLGAMENLSDWQQGDPKAFEAFIDGLRKATSS</sequence>
<reference evidence="2 3" key="1">
    <citation type="journal article" date="2012" name="PLoS Pathog.">
        <title>Comparative pathogenomics reveals horizontally acquired novel virulence genes in fungi infecting cereal hosts.</title>
        <authorList>
            <person name="Gardiner D.M."/>
            <person name="McDonald M.C."/>
            <person name="Covarelli L."/>
            <person name="Solomon P.S."/>
            <person name="Rusu A.G."/>
            <person name="Marshall M."/>
            <person name="Kazan K."/>
            <person name="Chakraborty S."/>
            <person name="McDonald B.A."/>
            <person name="Manners J.M."/>
        </authorList>
    </citation>
    <scope>NUCLEOTIDE SEQUENCE [LARGE SCALE GENOMIC DNA]</scope>
    <source>
        <strain evidence="2 3">CS3096</strain>
    </source>
</reference>
<name>K3VKY0_FUSPC</name>
<evidence type="ECO:0000313" key="2">
    <source>
        <dbReference type="EMBL" id="EKJ74123.1"/>
    </source>
</evidence>
<keyword evidence="1" id="KW-0812">Transmembrane</keyword>
<proteinExistence type="predicted"/>
<feature type="transmembrane region" description="Helical" evidence="1">
    <location>
        <begin position="145"/>
        <end position="164"/>
    </location>
</feature>
<dbReference type="RefSeq" id="XP_009257101.1">
    <property type="nucleotide sequence ID" value="XM_009258826.1"/>
</dbReference>
<evidence type="ECO:0000256" key="1">
    <source>
        <dbReference type="SAM" id="Phobius"/>
    </source>
</evidence>
<dbReference type="AlphaFoldDB" id="K3VKY0"/>
<dbReference type="Proteomes" id="UP000007978">
    <property type="component" value="Chromosome 1"/>
</dbReference>
<dbReference type="HOGENOM" id="CLU_1115805_0_0_1"/>
<organism evidence="2 3">
    <name type="scientific">Fusarium pseudograminearum (strain CS3096)</name>
    <name type="common">Wheat and barley crown-rot fungus</name>
    <dbReference type="NCBI Taxonomy" id="1028729"/>
    <lineage>
        <taxon>Eukaryota</taxon>
        <taxon>Fungi</taxon>
        <taxon>Dikarya</taxon>
        <taxon>Ascomycota</taxon>
        <taxon>Pezizomycotina</taxon>
        <taxon>Sordariomycetes</taxon>
        <taxon>Hypocreomycetidae</taxon>
        <taxon>Hypocreales</taxon>
        <taxon>Nectriaceae</taxon>
        <taxon>Fusarium</taxon>
    </lineage>
</organism>
<dbReference type="KEGG" id="fpu:FPSE_05708"/>
<evidence type="ECO:0000313" key="3">
    <source>
        <dbReference type="Proteomes" id="UP000007978"/>
    </source>
</evidence>
<dbReference type="GeneID" id="20364326"/>
<accession>K3VKY0</accession>
<protein>
    <submittedName>
        <fullName evidence="2">Uncharacterized protein</fullName>
    </submittedName>
</protein>
<comment type="caution">
    <text evidence="2">The sequence shown here is derived from an EMBL/GenBank/DDBJ whole genome shotgun (WGS) entry which is preliminary data.</text>
</comment>
<keyword evidence="3" id="KW-1185">Reference proteome</keyword>
<dbReference type="EMBL" id="AFNW01000119">
    <property type="protein sequence ID" value="EKJ74123.1"/>
    <property type="molecule type" value="Genomic_DNA"/>
</dbReference>
<keyword evidence="1" id="KW-1133">Transmembrane helix</keyword>
<keyword evidence="1" id="KW-0472">Membrane</keyword>
<dbReference type="OrthoDB" id="5105200at2759"/>